<proteinExistence type="predicted"/>
<evidence type="ECO:0000313" key="2">
    <source>
        <dbReference type="EMBL" id="QJB68474.1"/>
    </source>
</evidence>
<dbReference type="RefSeq" id="WP_168818317.1">
    <property type="nucleotide sequence ID" value="NZ_CP051217.1"/>
</dbReference>
<evidence type="ECO:0008006" key="4">
    <source>
        <dbReference type="Google" id="ProtNLM"/>
    </source>
</evidence>
<dbReference type="KEGG" id="phao:HF685_03465"/>
<name>A0A6H2DJG4_9SPHN</name>
<evidence type="ECO:0000313" key="3">
    <source>
        <dbReference type="Proteomes" id="UP000501600"/>
    </source>
</evidence>
<dbReference type="EMBL" id="CP051217">
    <property type="protein sequence ID" value="QJB68474.1"/>
    <property type="molecule type" value="Genomic_DNA"/>
</dbReference>
<feature type="chain" id="PRO_5026100270" description="Protease inhibitor Inh" evidence="1">
    <location>
        <begin position="29"/>
        <end position="135"/>
    </location>
</feature>
<gene>
    <name evidence="2" type="ORF">HF685_03465</name>
</gene>
<dbReference type="Proteomes" id="UP000501600">
    <property type="component" value="Chromosome"/>
</dbReference>
<reference evidence="2 3" key="1">
    <citation type="submission" date="2020-04" db="EMBL/GenBank/DDBJ databases">
        <title>Genome sequence for Sphingorhabdus sp. strain M1.</title>
        <authorList>
            <person name="Park S.-J."/>
        </authorList>
    </citation>
    <scope>NUCLEOTIDE SEQUENCE [LARGE SCALE GENOMIC DNA]</scope>
    <source>
        <strain evidence="2 3">JK6</strain>
    </source>
</reference>
<keyword evidence="1" id="KW-0732">Signal</keyword>
<sequence length="135" mass="14375">MKFLNLIKTAGLSSVAFFAFTVAAPAQAPDLALLDGLQKGSWTLKERGASDSSKRICLGDAKLLLQVQHGSAKCTRYVIEDKPNVLRVSYKCGNLGHGVTEIRRESSGLIQLNSQGISSGSPFSFSAEGRRTGAC</sequence>
<dbReference type="AlphaFoldDB" id="A0A6H2DJG4"/>
<organism evidence="2 3">
    <name type="scientific">Parasphingorhabdus halotolerans</name>
    <dbReference type="NCBI Taxonomy" id="2725558"/>
    <lineage>
        <taxon>Bacteria</taxon>
        <taxon>Pseudomonadati</taxon>
        <taxon>Pseudomonadota</taxon>
        <taxon>Alphaproteobacteria</taxon>
        <taxon>Sphingomonadales</taxon>
        <taxon>Sphingomonadaceae</taxon>
        <taxon>Parasphingorhabdus</taxon>
    </lineage>
</organism>
<protein>
    <recommendedName>
        <fullName evidence="4">Protease inhibitor Inh</fullName>
    </recommendedName>
</protein>
<evidence type="ECO:0000256" key="1">
    <source>
        <dbReference type="SAM" id="SignalP"/>
    </source>
</evidence>
<feature type="signal peptide" evidence="1">
    <location>
        <begin position="1"/>
        <end position="28"/>
    </location>
</feature>
<accession>A0A6H2DJG4</accession>
<keyword evidence="3" id="KW-1185">Reference proteome</keyword>